<accession>A0ABT3ZKH7</accession>
<dbReference type="InterPro" id="IPR002470">
    <property type="entry name" value="Peptidase_S9A"/>
</dbReference>
<dbReference type="EMBL" id="JAPMXC010000001">
    <property type="protein sequence ID" value="MCY0387039.1"/>
    <property type="molecule type" value="Genomic_DNA"/>
</dbReference>
<dbReference type="InterPro" id="IPR001375">
    <property type="entry name" value="Peptidase_S9_cat"/>
</dbReference>
<dbReference type="SUPFAM" id="SSF53474">
    <property type="entry name" value="alpha/beta-Hydrolases"/>
    <property type="match status" value="1"/>
</dbReference>
<evidence type="ECO:0000313" key="6">
    <source>
        <dbReference type="EMBL" id="MCY0387039.1"/>
    </source>
</evidence>
<feature type="domain" description="Peptidase S9 prolyl oligopeptidase catalytic" evidence="4">
    <location>
        <begin position="526"/>
        <end position="729"/>
    </location>
</feature>
<organism evidence="6 7">
    <name type="scientific">Robbsia betulipollinis</name>
    <dbReference type="NCBI Taxonomy" id="2981849"/>
    <lineage>
        <taxon>Bacteria</taxon>
        <taxon>Pseudomonadati</taxon>
        <taxon>Pseudomonadota</taxon>
        <taxon>Betaproteobacteria</taxon>
        <taxon>Burkholderiales</taxon>
        <taxon>Burkholderiaceae</taxon>
        <taxon>Robbsia</taxon>
    </lineage>
</organism>
<keyword evidence="2" id="KW-0378">Hydrolase</keyword>
<sequence>MPVPTPPSAPLWPVASGTFDVVPAAAFDMAPRAVSETDSAADPAVAPASDPYLALEALDDPEVGRWLDAQNDRTHSVFGHTPDSDALTQRLLRAYTAEDRIVSCWRVGDWAYNTWQDAEHRLGIVRRTPWQSWLDGTPNWDVVLDIDALDLNQAGASEHRWALKGFSMLRPDHDRVLVRLSPGGADACIVREFDIASRTFVADGFTLPDVGKHHISWIDRDTVYVGWDDSAHTPTPALTSSGLPREARRWTRGTAVADAPVVFRGEESDVVADAHYDREDRLHLASRAVTFFEAMHFWRDDASQEWRQYDIPLHAELQHWDGWLFITPREAWSVGGERHPSGSLLAIRRDAFLAGERRFAALFTPGERQVLSGVDVSRRFLVVSTTNDGVPAVTLWTPPRSGREWHGQALALPAGQCDVSPIDFRRDDTALVYVEHYLTPPSLFHVTLGSDAPWHLLAQLPARFDSTGLVAERRHASAPDGVQIPYWLVGREAAVRGAAAPCLLYGYGGFEIALDPRYDATTGIGWLEAGNLYAVANIRGGGEFGPDWHRAAQRGKRQVAFDDFIAVAQSLIDSGATTAAQLAISGGSNGGLLTGVCLVQRPDLFGAVVSEVPLLDMARFHLLLQGASWIDEYGDPDVPEDLRVLLTYSPYQNVREDAAYPPVLFTTSSADDRVHPGHARKMAARMQAQGHAQVWYLENREGGHGAGIEPETIARQRATVFDFLRRTVGAV</sequence>
<dbReference type="Proteomes" id="UP001082899">
    <property type="component" value="Unassembled WGS sequence"/>
</dbReference>
<dbReference type="InterPro" id="IPR029058">
    <property type="entry name" value="AB_hydrolase_fold"/>
</dbReference>
<evidence type="ECO:0000256" key="1">
    <source>
        <dbReference type="ARBA" id="ARBA00022670"/>
    </source>
</evidence>
<dbReference type="SUPFAM" id="SSF50993">
    <property type="entry name" value="Peptidase/esterase 'gauge' domain"/>
    <property type="match status" value="1"/>
</dbReference>
<gene>
    <name evidence="6" type="ORF">OVY01_07290</name>
</gene>
<dbReference type="RefSeq" id="WP_267846739.1">
    <property type="nucleotide sequence ID" value="NZ_JAPMXC010000001.1"/>
</dbReference>
<comment type="caution">
    <text evidence="6">The sequence shown here is derived from an EMBL/GenBank/DDBJ whole genome shotgun (WGS) entry which is preliminary data.</text>
</comment>
<proteinExistence type="predicted"/>
<name>A0ABT3ZKH7_9BURK</name>
<dbReference type="Gene3D" id="2.130.10.120">
    <property type="entry name" value="Prolyl oligopeptidase, N-terminal domain"/>
    <property type="match status" value="1"/>
</dbReference>
<dbReference type="PANTHER" id="PTHR42881:SF13">
    <property type="entry name" value="PROLYL ENDOPEPTIDASE"/>
    <property type="match status" value="1"/>
</dbReference>
<dbReference type="Pfam" id="PF02897">
    <property type="entry name" value="Peptidase_S9_N"/>
    <property type="match status" value="1"/>
</dbReference>
<keyword evidence="1" id="KW-0645">Protease</keyword>
<feature type="domain" description="Peptidase S9A N-terminal" evidence="5">
    <location>
        <begin position="48"/>
        <end position="450"/>
    </location>
</feature>
<dbReference type="InterPro" id="IPR051167">
    <property type="entry name" value="Prolyl_oligopep/macrocyclase"/>
</dbReference>
<evidence type="ECO:0000259" key="5">
    <source>
        <dbReference type="Pfam" id="PF02897"/>
    </source>
</evidence>
<dbReference type="InterPro" id="IPR023302">
    <property type="entry name" value="Pept_S9A_N"/>
</dbReference>
<evidence type="ECO:0000256" key="3">
    <source>
        <dbReference type="ARBA" id="ARBA00022825"/>
    </source>
</evidence>
<keyword evidence="3" id="KW-0720">Serine protease</keyword>
<evidence type="ECO:0000313" key="7">
    <source>
        <dbReference type="Proteomes" id="UP001082899"/>
    </source>
</evidence>
<dbReference type="Pfam" id="PF00326">
    <property type="entry name" value="Peptidase_S9"/>
    <property type="match status" value="1"/>
</dbReference>
<dbReference type="PANTHER" id="PTHR42881">
    <property type="entry name" value="PROLYL ENDOPEPTIDASE"/>
    <property type="match status" value="1"/>
</dbReference>
<evidence type="ECO:0000256" key="2">
    <source>
        <dbReference type="ARBA" id="ARBA00022801"/>
    </source>
</evidence>
<reference evidence="6" key="1">
    <citation type="submission" date="2022-11" db="EMBL/GenBank/DDBJ databases">
        <title>Robbsia betulipollinis sp. nov., isolated from pollen of birch (Betula pendula).</title>
        <authorList>
            <person name="Shi H."/>
            <person name="Ambika Manirajan B."/>
            <person name="Ratering S."/>
            <person name="Geissler-Plaum R."/>
            <person name="Schnell S."/>
        </authorList>
    </citation>
    <scope>NUCLEOTIDE SEQUENCE</scope>
    <source>
        <strain evidence="6">Bb-Pol-6</strain>
    </source>
</reference>
<dbReference type="Gene3D" id="3.40.50.1820">
    <property type="entry name" value="alpha/beta hydrolase"/>
    <property type="match status" value="1"/>
</dbReference>
<evidence type="ECO:0000259" key="4">
    <source>
        <dbReference type="Pfam" id="PF00326"/>
    </source>
</evidence>
<dbReference type="PRINTS" id="PR00862">
    <property type="entry name" value="PROLIGOPTASE"/>
</dbReference>
<keyword evidence="7" id="KW-1185">Reference proteome</keyword>
<protein>
    <submittedName>
        <fullName evidence="6">Prolyl oligopeptidase family serine peptidase</fullName>
    </submittedName>
</protein>